<dbReference type="InterPro" id="IPR022533">
    <property type="entry name" value="Cox20"/>
</dbReference>
<keyword evidence="8 9" id="KW-0472">Membrane</keyword>
<dbReference type="GO" id="GO:0033617">
    <property type="term" value="P:mitochondrial respiratory chain complex IV assembly"/>
    <property type="evidence" value="ECO:0007669"/>
    <property type="project" value="InterPro"/>
</dbReference>
<dbReference type="PANTHER" id="PTHR31586">
    <property type="entry name" value="CYTOCHROME C OXIDASE PROTEIN 20"/>
    <property type="match status" value="1"/>
</dbReference>
<dbReference type="GO" id="GO:0005743">
    <property type="term" value="C:mitochondrial inner membrane"/>
    <property type="evidence" value="ECO:0007669"/>
    <property type="project" value="UniProtKB-SubCell"/>
</dbReference>
<dbReference type="Proteomes" id="UP001460270">
    <property type="component" value="Unassembled WGS sequence"/>
</dbReference>
<comment type="caution">
    <text evidence="10">The sequence shown here is derived from an EMBL/GenBank/DDBJ whole genome shotgun (WGS) entry which is preliminary data.</text>
</comment>
<gene>
    <name evidence="10" type="ORF">WMY93_017972</name>
</gene>
<organism evidence="10 11">
    <name type="scientific">Mugilogobius chulae</name>
    <name type="common">yellowstripe goby</name>
    <dbReference type="NCBI Taxonomy" id="88201"/>
    <lineage>
        <taxon>Eukaryota</taxon>
        <taxon>Metazoa</taxon>
        <taxon>Chordata</taxon>
        <taxon>Craniata</taxon>
        <taxon>Vertebrata</taxon>
        <taxon>Euteleostomi</taxon>
        <taxon>Actinopterygii</taxon>
        <taxon>Neopterygii</taxon>
        <taxon>Teleostei</taxon>
        <taxon>Neoteleostei</taxon>
        <taxon>Acanthomorphata</taxon>
        <taxon>Gobiaria</taxon>
        <taxon>Gobiiformes</taxon>
        <taxon>Gobioidei</taxon>
        <taxon>Gobiidae</taxon>
        <taxon>Gobionellinae</taxon>
        <taxon>Mugilogobius</taxon>
    </lineage>
</organism>
<keyword evidence="6 9" id="KW-1133">Transmembrane helix</keyword>
<comment type="subcellular location">
    <subcellularLocation>
        <location evidence="1">Mitochondrion inner membrane</location>
    </subcellularLocation>
</comment>
<name>A0AAW0NIP5_9GOBI</name>
<dbReference type="EMBL" id="JBBPFD010000013">
    <property type="protein sequence ID" value="KAK7901203.1"/>
    <property type="molecule type" value="Genomic_DNA"/>
</dbReference>
<proteinExistence type="inferred from homology"/>
<evidence type="ECO:0000256" key="4">
    <source>
        <dbReference type="ARBA" id="ARBA00022692"/>
    </source>
</evidence>
<keyword evidence="7" id="KW-0496">Mitochondrion</keyword>
<accession>A0AAW0NIP5</accession>
<evidence type="ECO:0000256" key="2">
    <source>
        <dbReference type="ARBA" id="ARBA00009575"/>
    </source>
</evidence>
<feature type="transmembrane region" description="Helical" evidence="9">
    <location>
        <begin position="79"/>
        <end position="97"/>
    </location>
</feature>
<sequence length="185" mass="20734">MLSKHELATKSNICTFISEHSDNDMSEEQPDTDKKTFRLLGILDVENVPCARESLLFGAGGALAAGLLHFLVTSRVRRSYDVGFAGFFVTTLGSWFYCRINNAKLRVQERVIQHGLRNKVVYQGTSLDPTQKPPTEPGAETRCPGLLTQPCWSFPGPFRPDMCLFNYESEEQKDFTDDMDSGLCV</sequence>
<evidence type="ECO:0000256" key="3">
    <source>
        <dbReference type="ARBA" id="ARBA00017689"/>
    </source>
</evidence>
<keyword evidence="5" id="KW-0999">Mitochondrion inner membrane</keyword>
<feature type="transmembrane region" description="Helical" evidence="9">
    <location>
        <begin position="54"/>
        <end position="72"/>
    </location>
</feature>
<evidence type="ECO:0000256" key="9">
    <source>
        <dbReference type="SAM" id="Phobius"/>
    </source>
</evidence>
<evidence type="ECO:0000313" key="10">
    <source>
        <dbReference type="EMBL" id="KAK7901203.1"/>
    </source>
</evidence>
<dbReference type="PRINTS" id="PR02049">
    <property type="entry name" value="PROTEINF36A"/>
</dbReference>
<dbReference type="PANTHER" id="PTHR31586:SF1">
    <property type="entry name" value="CYTOCHROME C OXIDASE ASSEMBLY PROTEIN COX20, MITOCHONDRIAL"/>
    <property type="match status" value="1"/>
</dbReference>
<dbReference type="Pfam" id="PF12597">
    <property type="entry name" value="Cox20"/>
    <property type="match status" value="1"/>
</dbReference>
<evidence type="ECO:0000256" key="6">
    <source>
        <dbReference type="ARBA" id="ARBA00022989"/>
    </source>
</evidence>
<evidence type="ECO:0000256" key="1">
    <source>
        <dbReference type="ARBA" id="ARBA00004273"/>
    </source>
</evidence>
<evidence type="ECO:0000256" key="5">
    <source>
        <dbReference type="ARBA" id="ARBA00022792"/>
    </source>
</evidence>
<keyword evidence="11" id="KW-1185">Reference proteome</keyword>
<keyword evidence="4 9" id="KW-0812">Transmembrane</keyword>
<evidence type="ECO:0000256" key="8">
    <source>
        <dbReference type="ARBA" id="ARBA00023136"/>
    </source>
</evidence>
<evidence type="ECO:0000313" key="11">
    <source>
        <dbReference type="Proteomes" id="UP001460270"/>
    </source>
</evidence>
<reference evidence="11" key="1">
    <citation type="submission" date="2024-04" db="EMBL/GenBank/DDBJ databases">
        <title>Salinicola lusitanus LLJ914,a marine bacterium isolated from the Okinawa Trough.</title>
        <authorList>
            <person name="Li J."/>
        </authorList>
    </citation>
    <scope>NUCLEOTIDE SEQUENCE [LARGE SCALE GENOMIC DNA]</scope>
</reference>
<protein>
    <recommendedName>
        <fullName evidence="3">Cytochrome c oxidase assembly protein COX20, mitochondrial</fullName>
    </recommendedName>
</protein>
<comment type="similarity">
    <text evidence="2">Belongs to the COX20 family.</text>
</comment>
<evidence type="ECO:0000256" key="7">
    <source>
        <dbReference type="ARBA" id="ARBA00023128"/>
    </source>
</evidence>
<dbReference type="AlphaFoldDB" id="A0AAW0NIP5"/>